<dbReference type="EMBL" id="MHMY01000018">
    <property type="protein sequence ID" value="OGZ35122.1"/>
    <property type="molecule type" value="Genomic_DNA"/>
</dbReference>
<reference evidence="2 3" key="1">
    <citation type="journal article" date="2016" name="Nat. Commun.">
        <title>Thousands of microbial genomes shed light on interconnected biogeochemical processes in an aquifer system.</title>
        <authorList>
            <person name="Anantharaman K."/>
            <person name="Brown C.T."/>
            <person name="Hug L.A."/>
            <person name="Sharon I."/>
            <person name="Castelle C.J."/>
            <person name="Probst A.J."/>
            <person name="Thomas B.C."/>
            <person name="Singh A."/>
            <person name="Wilkins M.J."/>
            <person name="Karaoz U."/>
            <person name="Brodie E.L."/>
            <person name="Williams K.H."/>
            <person name="Hubbard S.S."/>
            <person name="Banfield J.F."/>
        </authorList>
    </citation>
    <scope>NUCLEOTIDE SEQUENCE [LARGE SCALE GENOMIC DNA]</scope>
</reference>
<evidence type="ECO:0000313" key="3">
    <source>
        <dbReference type="Proteomes" id="UP000176974"/>
    </source>
</evidence>
<feature type="transmembrane region" description="Helical" evidence="1">
    <location>
        <begin position="41"/>
        <end position="60"/>
    </location>
</feature>
<evidence type="ECO:0000256" key="1">
    <source>
        <dbReference type="SAM" id="Phobius"/>
    </source>
</evidence>
<evidence type="ECO:0008006" key="4">
    <source>
        <dbReference type="Google" id="ProtNLM"/>
    </source>
</evidence>
<keyword evidence="1" id="KW-0812">Transmembrane</keyword>
<comment type="caution">
    <text evidence="2">The sequence shown here is derived from an EMBL/GenBank/DDBJ whole genome shotgun (WGS) entry which is preliminary data.</text>
</comment>
<evidence type="ECO:0000313" key="2">
    <source>
        <dbReference type="EMBL" id="OGZ35122.1"/>
    </source>
</evidence>
<feature type="transmembrane region" description="Helical" evidence="1">
    <location>
        <begin position="72"/>
        <end position="97"/>
    </location>
</feature>
<feature type="transmembrane region" description="Helical" evidence="1">
    <location>
        <begin position="6"/>
        <end position="29"/>
    </location>
</feature>
<dbReference type="AlphaFoldDB" id="A0A1G2FBH7"/>
<accession>A0A1G2FBH7</accession>
<organism evidence="2 3">
    <name type="scientific">Candidatus Portnoybacteria bacterium RIFCSPHIGHO2_01_FULL_40_12b</name>
    <dbReference type="NCBI Taxonomy" id="1801994"/>
    <lineage>
        <taxon>Bacteria</taxon>
        <taxon>Candidatus Portnoyibacteriota</taxon>
    </lineage>
</organism>
<keyword evidence="1" id="KW-1133">Transmembrane helix</keyword>
<proteinExistence type="predicted"/>
<sequence length="198" mass="23277">MNLFEIIRAVVLGIGWPVLIFGSIIILYKQIVFNRNFGQPILAKVMLVTIIGWFVTMYSLGVSATLLMFENIILGVKVILPMFLIWCATMAVLVSVIKRWNNEILKRQRFYDQLMEGIQNILKGDLDFKIKINSEETSERENEINEYVIMFNKMIEEIKLAKERLEKSNWQNVKKLEEKVEELEKARNNLEKKLKDYI</sequence>
<keyword evidence="1" id="KW-0472">Membrane</keyword>
<protein>
    <recommendedName>
        <fullName evidence="4">HAMP domain-containing protein</fullName>
    </recommendedName>
</protein>
<dbReference type="Proteomes" id="UP000176974">
    <property type="component" value="Unassembled WGS sequence"/>
</dbReference>
<name>A0A1G2FBH7_9BACT</name>
<gene>
    <name evidence="2" type="ORF">A2815_02160</name>
</gene>